<dbReference type="EMBL" id="CP126116">
    <property type="protein sequence ID" value="WHZ59510.1"/>
    <property type="molecule type" value="Genomic_DNA"/>
</dbReference>
<evidence type="ECO:0000313" key="2">
    <source>
        <dbReference type="Proteomes" id="UP001226091"/>
    </source>
</evidence>
<proteinExistence type="predicted"/>
<evidence type="ECO:0000313" key="1">
    <source>
        <dbReference type="EMBL" id="WHZ59510.1"/>
    </source>
</evidence>
<protein>
    <submittedName>
        <fullName evidence="1">Uncharacterized protein</fullName>
    </submittedName>
</protein>
<reference evidence="2" key="1">
    <citation type="journal article" date="2025" name="Aquaculture">
        <title>Assessment of the bioflocculant production and safety properties of Metabacillus hrfriensis sp. nov. based on phenotypic and whole-genome sequencing analysis.</title>
        <authorList>
            <person name="Zhang R."/>
            <person name="Zhao Z."/>
            <person name="Luo L."/>
            <person name="Wang S."/>
            <person name="Guo K."/>
            <person name="Xu W."/>
        </authorList>
    </citation>
    <scope>NUCLEOTIDE SEQUENCE [LARGE SCALE GENOMIC DNA]</scope>
    <source>
        <strain evidence="2">CT-WN-B3</strain>
    </source>
</reference>
<organism evidence="1 2">
    <name type="scientific">Metabacillus hrfriensis</name>
    <dbReference type="NCBI Taxonomy" id="3048891"/>
    <lineage>
        <taxon>Bacteria</taxon>
        <taxon>Bacillati</taxon>
        <taxon>Bacillota</taxon>
        <taxon>Bacilli</taxon>
        <taxon>Bacillales</taxon>
        <taxon>Bacillaceae</taxon>
        <taxon>Metabacillus</taxon>
    </lineage>
</organism>
<dbReference type="Proteomes" id="UP001226091">
    <property type="component" value="Chromosome"/>
</dbReference>
<keyword evidence="2" id="KW-1185">Reference proteome</keyword>
<sequence>MSSFESSLAPSMKTIRSENRKTVFLKRVLHKKDGCISEEVHQHSLSSDEFGV</sequence>
<name>A0ACD4RG47_9BACI</name>
<accession>A0ACD4RG47</accession>
<gene>
    <name evidence="1" type="ORF">QLQ22_09350</name>
</gene>